<feature type="transmembrane region" description="Helical" evidence="5">
    <location>
        <begin position="140"/>
        <end position="163"/>
    </location>
</feature>
<evidence type="ECO:0000256" key="3">
    <source>
        <dbReference type="ARBA" id="ARBA00022989"/>
    </source>
</evidence>
<comment type="caution">
    <text evidence="7">The sequence shown here is derived from an EMBL/GenBank/DDBJ whole genome shotgun (WGS) entry which is preliminary data.</text>
</comment>
<accession>A0AAJ0G978</accession>
<dbReference type="GO" id="GO:0022857">
    <property type="term" value="F:transmembrane transporter activity"/>
    <property type="evidence" value="ECO:0007669"/>
    <property type="project" value="InterPro"/>
</dbReference>
<keyword evidence="3 5" id="KW-1133">Transmembrane helix</keyword>
<proteinExistence type="predicted"/>
<evidence type="ECO:0000313" key="8">
    <source>
        <dbReference type="Proteomes" id="UP001271007"/>
    </source>
</evidence>
<keyword evidence="4 5" id="KW-0472">Membrane</keyword>
<feature type="domain" description="Major facilitator superfamily (MFS) profile" evidence="6">
    <location>
        <begin position="50"/>
        <end position="186"/>
    </location>
</feature>
<evidence type="ECO:0000256" key="2">
    <source>
        <dbReference type="ARBA" id="ARBA00022692"/>
    </source>
</evidence>
<dbReference type="PANTHER" id="PTHR23501">
    <property type="entry name" value="MAJOR FACILITATOR SUPERFAMILY"/>
    <property type="match status" value="1"/>
</dbReference>
<dbReference type="PROSITE" id="PS50850">
    <property type="entry name" value="MFS"/>
    <property type="match status" value="1"/>
</dbReference>
<comment type="subcellular location">
    <subcellularLocation>
        <location evidence="1">Membrane</location>
        <topology evidence="1">Multi-pass membrane protein</topology>
    </subcellularLocation>
</comment>
<dbReference type="GO" id="GO:0005886">
    <property type="term" value="C:plasma membrane"/>
    <property type="evidence" value="ECO:0007669"/>
    <property type="project" value="TreeGrafter"/>
</dbReference>
<dbReference type="EMBL" id="JAWDJX010000133">
    <property type="protein sequence ID" value="KAK3045934.1"/>
    <property type="molecule type" value="Genomic_DNA"/>
</dbReference>
<name>A0AAJ0G978_9PEZI</name>
<evidence type="ECO:0000256" key="1">
    <source>
        <dbReference type="ARBA" id="ARBA00004141"/>
    </source>
</evidence>
<dbReference type="InterPro" id="IPR011701">
    <property type="entry name" value="MFS"/>
</dbReference>
<evidence type="ECO:0000256" key="5">
    <source>
        <dbReference type="SAM" id="Phobius"/>
    </source>
</evidence>
<dbReference type="InterPro" id="IPR036259">
    <property type="entry name" value="MFS_trans_sf"/>
</dbReference>
<reference evidence="7" key="1">
    <citation type="submission" date="2023-04" db="EMBL/GenBank/DDBJ databases">
        <title>Black Yeasts Isolated from many extreme environments.</title>
        <authorList>
            <person name="Coleine C."/>
            <person name="Stajich J.E."/>
            <person name="Selbmann L."/>
        </authorList>
    </citation>
    <scope>NUCLEOTIDE SEQUENCE</scope>
    <source>
        <strain evidence="7">CCFEE 5312</strain>
    </source>
</reference>
<dbReference type="Gene3D" id="1.20.1250.20">
    <property type="entry name" value="MFS general substrate transporter like domains"/>
    <property type="match status" value="1"/>
</dbReference>
<evidence type="ECO:0000256" key="4">
    <source>
        <dbReference type="ARBA" id="ARBA00023136"/>
    </source>
</evidence>
<dbReference type="AlphaFoldDB" id="A0AAJ0G978"/>
<gene>
    <name evidence="7" type="ORF">LTR09_012543</name>
</gene>
<dbReference type="InterPro" id="IPR020846">
    <property type="entry name" value="MFS_dom"/>
</dbReference>
<evidence type="ECO:0000259" key="6">
    <source>
        <dbReference type="PROSITE" id="PS50850"/>
    </source>
</evidence>
<keyword evidence="8" id="KW-1185">Reference proteome</keyword>
<evidence type="ECO:0000313" key="7">
    <source>
        <dbReference type="EMBL" id="KAK3045934.1"/>
    </source>
</evidence>
<keyword evidence="2 5" id="KW-0812">Transmembrane</keyword>
<feature type="transmembrane region" description="Helical" evidence="5">
    <location>
        <begin position="118"/>
        <end position="134"/>
    </location>
</feature>
<protein>
    <recommendedName>
        <fullName evidence="6">Major facilitator superfamily (MFS) profile domain-containing protein</fullName>
    </recommendedName>
</protein>
<dbReference type="PANTHER" id="PTHR23501:SF195">
    <property type="entry name" value="PEP5"/>
    <property type="match status" value="1"/>
</dbReference>
<dbReference type="Proteomes" id="UP001271007">
    <property type="component" value="Unassembled WGS sequence"/>
</dbReference>
<organism evidence="7 8">
    <name type="scientific">Extremus antarcticus</name>
    <dbReference type="NCBI Taxonomy" id="702011"/>
    <lineage>
        <taxon>Eukaryota</taxon>
        <taxon>Fungi</taxon>
        <taxon>Dikarya</taxon>
        <taxon>Ascomycota</taxon>
        <taxon>Pezizomycotina</taxon>
        <taxon>Dothideomycetes</taxon>
        <taxon>Dothideomycetidae</taxon>
        <taxon>Mycosphaerellales</taxon>
        <taxon>Extremaceae</taxon>
        <taxon>Extremus</taxon>
    </lineage>
</organism>
<dbReference type="Pfam" id="PF07690">
    <property type="entry name" value="MFS_1"/>
    <property type="match status" value="1"/>
</dbReference>
<sequence length="186" mass="20084">MEESPNGKTEAYHVEQSGLDPEANMKDISLTEGNLVYDDQEQEPEIHVRTWVAVMAMCVLNFVQIIALQGPPVVLANIGESLHNTPTQTWVPNALSLVQAVLAPIISSASDTFQARKSILVGSCMVSLIGSAIAPGSGNIYRLIVAQTLIGFGFASTALAYSVPSEILPKKWRPREFSTTLIARCT</sequence>
<dbReference type="SUPFAM" id="SSF103473">
    <property type="entry name" value="MFS general substrate transporter"/>
    <property type="match status" value="1"/>
</dbReference>